<gene>
    <name evidence="1" type="ORF">BJI67_16300</name>
</gene>
<protein>
    <submittedName>
        <fullName evidence="1">Uncharacterized protein</fullName>
    </submittedName>
</protein>
<dbReference type="AlphaFoldDB" id="A0A1D8KCX0"/>
<proteinExistence type="predicted"/>
<evidence type="ECO:0000313" key="1">
    <source>
        <dbReference type="EMBL" id="AOV18799.1"/>
    </source>
</evidence>
<reference evidence="1 2" key="1">
    <citation type="submission" date="2016-09" db="EMBL/GenBank/DDBJ databases">
        <title>Acidihalobacter prosperus V6 (DSM14174).</title>
        <authorList>
            <person name="Khaleque H.N."/>
            <person name="Ramsay J.P."/>
            <person name="Murphy R.J.T."/>
            <person name="Kaksonen A.H."/>
            <person name="Boxall N.J."/>
            <person name="Watkin E.L.J."/>
        </authorList>
    </citation>
    <scope>NUCLEOTIDE SEQUENCE [LARGE SCALE GENOMIC DNA]</scope>
    <source>
        <strain evidence="1 2">V6</strain>
        <plasmid evidence="2">papv6</plasmid>
    </source>
</reference>
<dbReference type="Proteomes" id="UP000095342">
    <property type="component" value="Plasmid pAPV6"/>
</dbReference>
<name>A0A1D8KCX0_9GAMM</name>
<dbReference type="EMBL" id="CP017449">
    <property type="protein sequence ID" value="AOV18799.1"/>
    <property type="molecule type" value="Genomic_DNA"/>
</dbReference>
<keyword evidence="1" id="KW-0614">Plasmid</keyword>
<accession>A0A1D8KCX0</accession>
<sequence>MNVIPLDKSLRCAWQPHLDELPLWIREDAYSYTLERTRQSGQTALEDGIQTLANYKTMPLWIFNTEKARTSALEAHTQYGPGGLLLLSRRRLMEVKPQVAILHADTSHQHRACLMRHLSELHAEKPIGKIYCTYSASPQVSEWARNNGVCLEQASDYTLLLAPWDPEGGVVLSRHVADHGNRDRDA</sequence>
<dbReference type="KEGG" id="aaeo:BJI67_16300"/>
<evidence type="ECO:0000313" key="2">
    <source>
        <dbReference type="Proteomes" id="UP000095342"/>
    </source>
</evidence>
<keyword evidence="2" id="KW-1185">Reference proteome</keyword>
<geneLocation type="plasmid" evidence="2">
    <name>papv6</name>
</geneLocation>
<organism evidence="1 2">
    <name type="scientific">Acidihalobacter aeolianus</name>
    <dbReference type="NCBI Taxonomy" id="2792603"/>
    <lineage>
        <taxon>Bacteria</taxon>
        <taxon>Pseudomonadati</taxon>
        <taxon>Pseudomonadota</taxon>
        <taxon>Gammaproteobacteria</taxon>
        <taxon>Chromatiales</taxon>
        <taxon>Ectothiorhodospiraceae</taxon>
        <taxon>Acidihalobacter</taxon>
    </lineage>
</organism>